<gene>
    <name evidence="2" type="ORF">ILEXP_LOCUS28141</name>
</gene>
<dbReference type="EMBL" id="CAUOFW020003358">
    <property type="protein sequence ID" value="CAK9159443.1"/>
    <property type="molecule type" value="Genomic_DNA"/>
</dbReference>
<protein>
    <submittedName>
        <fullName evidence="2">Uncharacterized protein</fullName>
    </submittedName>
</protein>
<keyword evidence="3" id="KW-1185">Reference proteome</keyword>
<dbReference type="Proteomes" id="UP001642360">
    <property type="component" value="Unassembled WGS sequence"/>
</dbReference>
<dbReference type="AlphaFoldDB" id="A0ABC8SRG0"/>
<comment type="caution">
    <text evidence="2">The sequence shown here is derived from an EMBL/GenBank/DDBJ whole genome shotgun (WGS) entry which is preliminary data.</text>
</comment>
<reference evidence="2 3" key="1">
    <citation type="submission" date="2024-02" db="EMBL/GenBank/DDBJ databases">
        <authorList>
            <person name="Vignale AGUSTIN F."/>
            <person name="Sosa J E."/>
            <person name="Modenutti C."/>
        </authorList>
    </citation>
    <scope>NUCLEOTIDE SEQUENCE [LARGE SCALE GENOMIC DNA]</scope>
</reference>
<proteinExistence type="predicted"/>
<name>A0ABC8SRG0_9AQUA</name>
<feature type="region of interest" description="Disordered" evidence="1">
    <location>
        <begin position="96"/>
        <end position="123"/>
    </location>
</feature>
<evidence type="ECO:0000313" key="2">
    <source>
        <dbReference type="EMBL" id="CAK9159443.1"/>
    </source>
</evidence>
<accession>A0ABC8SRG0</accession>
<sequence>MVNSSLSHFWGCGGQNENSQRHAEELEDKKCKHDPSCNNLEIAHDITARYKMKRKSPETRFVHVAQRRNTSLVVDQLREDLLVDLQCMPHEDSRFVRKDKKQGKKGGPVAVKPQGSDGGLPDVGALCI</sequence>
<organism evidence="2 3">
    <name type="scientific">Ilex paraguariensis</name>
    <name type="common">yerba mate</name>
    <dbReference type="NCBI Taxonomy" id="185542"/>
    <lineage>
        <taxon>Eukaryota</taxon>
        <taxon>Viridiplantae</taxon>
        <taxon>Streptophyta</taxon>
        <taxon>Embryophyta</taxon>
        <taxon>Tracheophyta</taxon>
        <taxon>Spermatophyta</taxon>
        <taxon>Magnoliopsida</taxon>
        <taxon>eudicotyledons</taxon>
        <taxon>Gunneridae</taxon>
        <taxon>Pentapetalae</taxon>
        <taxon>asterids</taxon>
        <taxon>campanulids</taxon>
        <taxon>Aquifoliales</taxon>
        <taxon>Aquifoliaceae</taxon>
        <taxon>Ilex</taxon>
    </lineage>
</organism>
<evidence type="ECO:0000313" key="3">
    <source>
        <dbReference type="Proteomes" id="UP001642360"/>
    </source>
</evidence>
<evidence type="ECO:0000256" key="1">
    <source>
        <dbReference type="SAM" id="MobiDB-lite"/>
    </source>
</evidence>